<dbReference type="EMBL" id="QMPY01000052">
    <property type="protein sequence ID" value="RLE07999.1"/>
    <property type="molecule type" value="Genomic_DNA"/>
</dbReference>
<name>A0A662D4S4_UNCAE</name>
<dbReference type="AlphaFoldDB" id="A0A662D4S4"/>
<protein>
    <submittedName>
        <fullName evidence="1">Uncharacterized protein</fullName>
    </submittedName>
</protein>
<dbReference type="Proteomes" id="UP000277457">
    <property type="component" value="Unassembled WGS sequence"/>
</dbReference>
<proteinExistence type="predicted"/>
<gene>
    <name evidence="1" type="ORF">DRZ78_01950</name>
</gene>
<evidence type="ECO:0000313" key="2">
    <source>
        <dbReference type="Proteomes" id="UP000277457"/>
    </source>
</evidence>
<comment type="caution">
    <text evidence="1">The sequence shown here is derived from an EMBL/GenBank/DDBJ whole genome shotgun (WGS) entry which is preliminary data.</text>
</comment>
<reference evidence="1 2" key="1">
    <citation type="submission" date="2018-06" db="EMBL/GenBank/DDBJ databases">
        <title>Extensive metabolic versatility and redundancy in microbially diverse, dynamic hydrothermal sediments.</title>
        <authorList>
            <person name="Dombrowski N."/>
            <person name="Teske A."/>
            <person name="Baker B.J."/>
        </authorList>
    </citation>
    <scope>NUCLEOTIDE SEQUENCE [LARGE SCALE GENOMIC DNA]</scope>
    <source>
        <strain evidence="1">B7_G13</strain>
    </source>
</reference>
<organism evidence="1 2">
    <name type="scientific">Aerophobetes bacterium</name>
    <dbReference type="NCBI Taxonomy" id="2030807"/>
    <lineage>
        <taxon>Bacteria</taxon>
        <taxon>Candidatus Aerophobota</taxon>
    </lineage>
</organism>
<sequence>MDPIPLEIVERTWRKMSTMPLGEIPKLINLMRKQQPFVLAYLLAVGHEIFNQDEREQLLYLGVVVWQMMSQGSKLLTKITKDALNEAERANIKMLEYLAGESETSFTNILRQVIDNYPQPEVLKYVVEALMEEPEEGCLIRDESKGYIFIYLKTIIDCFNG</sequence>
<evidence type="ECO:0000313" key="1">
    <source>
        <dbReference type="EMBL" id="RLE07999.1"/>
    </source>
</evidence>
<accession>A0A662D4S4</accession>